<dbReference type="PANTHER" id="PTHR46928">
    <property type="entry name" value="MESENCHYME-SPECIFIC CELL SURFACE GLYCOPROTEIN"/>
    <property type="match status" value="1"/>
</dbReference>
<dbReference type="PANTHER" id="PTHR46928:SF1">
    <property type="entry name" value="MESENCHYME-SPECIFIC CELL SURFACE GLYCOPROTEIN"/>
    <property type="match status" value="1"/>
</dbReference>
<dbReference type="AlphaFoldDB" id="A0ABD0LJG0"/>
<dbReference type="InterPro" id="IPR055188">
    <property type="entry name" value="Choice_anch_I"/>
</dbReference>
<gene>
    <name evidence="2" type="ORF">BaRGS_00008990</name>
</gene>
<feature type="domain" description="Choice-of-anchor I" evidence="1">
    <location>
        <begin position="44"/>
        <end position="152"/>
    </location>
</feature>
<proteinExistence type="predicted"/>
<comment type="caution">
    <text evidence="2">The sequence shown here is derived from an EMBL/GenBank/DDBJ whole genome shotgun (WGS) entry which is preliminary data.</text>
</comment>
<reference evidence="2 3" key="1">
    <citation type="journal article" date="2023" name="Sci. Data">
        <title>Genome assembly of the Korean intertidal mud-creeper Batillaria attramentaria.</title>
        <authorList>
            <person name="Patra A.K."/>
            <person name="Ho P.T."/>
            <person name="Jun S."/>
            <person name="Lee S.J."/>
            <person name="Kim Y."/>
            <person name="Won Y.J."/>
        </authorList>
    </citation>
    <scope>NUCLEOTIDE SEQUENCE [LARGE SCALE GENOMIC DNA]</scope>
    <source>
        <strain evidence="2">Wonlab-2016</strain>
    </source>
</reference>
<dbReference type="EMBL" id="JACVVK020000042">
    <property type="protein sequence ID" value="KAK7499649.1"/>
    <property type="molecule type" value="Genomic_DNA"/>
</dbReference>
<dbReference type="Pfam" id="PF22494">
    <property type="entry name" value="choice_anch_I"/>
    <property type="match status" value="1"/>
</dbReference>
<name>A0ABD0LJG0_9CAEN</name>
<sequence length="207" mass="22059">MATDTTALNEEEMTFVAHCTFLFLLAGRLRLSKLKTGTDGWDGASQGYDYATTFGGRGFSILDADTMTRVYDSGDWFERHIAEGALDTERAMFNTQVGSDSQPQSQLFDQASPEFGPSPSAIAVGSAGDSVRVVVISNGVAGGLYVYSVSSGPSVQFESHLRRGTPGLTWADSYAREDGSVGEPGVTDLLFIDDQGQQTLVAVCVCV</sequence>
<evidence type="ECO:0000259" key="1">
    <source>
        <dbReference type="Pfam" id="PF22494"/>
    </source>
</evidence>
<evidence type="ECO:0000313" key="3">
    <source>
        <dbReference type="Proteomes" id="UP001519460"/>
    </source>
</evidence>
<protein>
    <recommendedName>
        <fullName evidence="1">Choice-of-anchor I domain-containing protein</fullName>
    </recommendedName>
</protein>
<keyword evidence="3" id="KW-1185">Reference proteome</keyword>
<dbReference type="InterPro" id="IPR052956">
    <property type="entry name" value="Mesenchyme-surface_protein"/>
</dbReference>
<dbReference type="Proteomes" id="UP001519460">
    <property type="component" value="Unassembled WGS sequence"/>
</dbReference>
<evidence type="ECO:0000313" key="2">
    <source>
        <dbReference type="EMBL" id="KAK7499649.1"/>
    </source>
</evidence>
<accession>A0ABD0LJG0</accession>
<organism evidence="2 3">
    <name type="scientific">Batillaria attramentaria</name>
    <dbReference type="NCBI Taxonomy" id="370345"/>
    <lineage>
        <taxon>Eukaryota</taxon>
        <taxon>Metazoa</taxon>
        <taxon>Spiralia</taxon>
        <taxon>Lophotrochozoa</taxon>
        <taxon>Mollusca</taxon>
        <taxon>Gastropoda</taxon>
        <taxon>Caenogastropoda</taxon>
        <taxon>Sorbeoconcha</taxon>
        <taxon>Cerithioidea</taxon>
        <taxon>Batillariidae</taxon>
        <taxon>Batillaria</taxon>
    </lineage>
</organism>